<dbReference type="EMBL" id="JAATLJ010000001">
    <property type="protein sequence ID" value="NIZ39923.1"/>
    <property type="molecule type" value="Genomic_DNA"/>
</dbReference>
<dbReference type="Proteomes" id="UP000711995">
    <property type="component" value="Unassembled WGS sequence"/>
</dbReference>
<feature type="transmembrane region" description="Helical" evidence="24">
    <location>
        <begin position="122"/>
        <end position="140"/>
    </location>
</feature>
<evidence type="ECO:0000256" key="13">
    <source>
        <dbReference type="ARBA" id="ARBA00022989"/>
    </source>
</evidence>
<evidence type="ECO:0000256" key="5">
    <source>
        <dbReference type="ARBA" id="ARBA00010185"/>
    </source>
</evidence>
<evidence type="ECO:0000256" key="15">
    <source>
        <dbReference type="ARBA" id="ARBA00023136"/>
    </source>
</evidence>
<feature type="transmembrane region" description="Helical" evidence="24">
    <location>
        <begin position="267"/>
        <end position="289"/>
    </location>
</feature>
<evidence type="ECO:0000256" key="9">
    <source>
        <dbReference type="ARBA" id="ARBA00022516"/>
    </source>
</evidence>
<dbReference type="AlphaFoldDB" id="A0A968GA67"/>
<evidence type="ECO:0000256" key="6">
    <source>
        <dbReference type="ARBA" id="ARBA00012487"/>
    </source>
</evidence>
<organism evidence="25 26">
    <name type="scientific">Entomospira entomophila</name>
    <dbReference type="NCBI Taxonomy" id="2719988"/>
    <lineage>
        <taxon>Bacteria</taxon>
        <taxon>Pseudomonadati</taxon>
        <taxon>Spirochaetota</taxon>
        <taxon>Spirochaetia</taxon>
        <taxon>Spirochaetales</taxon>
        <taxon>Spirochaetaceae</taxon>
        <taxon>Entomospira</taxon>
    </lineage>
</organism>
<evidence type="ECO:0000256" key="22">
    <source>
        <dbReference type="ARBA" id="ARBA00032743"/>
    </source>
</evidence>
<evidence type="ECO:0000256" key="12">
    <source>
        <dbReference type="ARBA" id="ARBA00022695"/>
    </source>
</evidence>
<dbReference type="RefSeq" id="WP_167699532.1">
    <property type="nucleotide sequence ID" value="NZ_CP118174.1"/>
</dbReference>
<keyword evidence="15 24" id="KW-0472">Membrane</keyword>
<keyword evidence="17" id="KW-1208">Phospholipid metabolism</keyword>
<dbReference type="Pfam" id="PF01148">
    <property type="entry name" value="CTP_transf_1"/>
    <property type="match status" value="1"/>
</dbReference>
<dbReference type="PANTHER" id="PTHR46382">
    <property type="entry name" value="PHOSPHATIDATE CYTIDYLYLTRANSFERASE"/>
    <property type="match status" value="1"/>
</dbReference>
<feature type="transmembrane region" description="Helical" evidence="24">
    <location>
        <begin position="7"/>
        <end position="28"/>
    </location>
</feature>
<protein>
    <recommendedName>
        <fullName evidence="7">Phosphatidate cytidylyltransferase</fullName>
        <ecNumber evidence="6">2.7.7.41</ecNumber>
    </recommendedName>
    <alternativeName>
        <fullName evidence="20">CDP-DAG synthase</fullName>
    </alternativeName>
    <alternativeName>
        <fullName evidence="22">CDP-DG synthase</fullName>
    </alternativeName>
    <alternativeName>
        <fullName evidence="18">CDP-diacylglycerol synthase</fullName>
    </alternativeName>
    <alternativeName>
        <fullName evidence="21">CDP-diglyceride pyrophosphorylase</fullName>
    </alternativeName>
    <alternativeName>
        <fullName evidence="23">CDP-diglyceride synthase</fullName>
    </alternativeName>
    <alternativeName>
        <fullName evidence="19">CTP:phosphatidate cytidylyltransferase</fullName>
    </alternativeName>
</protein>
<keyword evidence="14" id="KW-0443">Lipid metabolism</keyword>
<evidence type="ECO:0000256" key="24">
    <source>
        <dbReference type="SAM" id="Phobius"/>
    </source>
</evidence>
<keyword evidence="12 25" id="KW-0548">Nucleotidyltransferase</keyword>
<evidence type="ECO:0000256" key="17">
    <source>
        <dbReference type="ARBA" id="ARBA00023264"/>
    </source>
</evidence>
<reference evidence="25 26" key="1">
    <citation type="submission" date="2020-03" db="EMBL/GenBank/DDBJ databases">
        <title>Spirochaetal bacteria isolated from arthropods constitute a novel genus Entomospira genus novum within the order Spirochaetales.</title>
        <authorList>
            <person name="Grana-Miraglia L."/>
            <person name="Sikutova S."/>
            <person name="Fingerle V."/>
            <person name="Sing A."/>
            <person name="Castillo-Ramirez S."/>
            <person name="Margos G."/>
            <person name="Rudolf I."/>
        </authorList>
    </citation>
    <scope>NUCLEOTIDE SEQUENCE [LARGE SCALE GENOMIC DNA]</scope>
    <source>
        <strain evidence="25 26">BR193</strain>
    </source>
</reference>
<evidence type="ECO:0000256" key="4">
    <source>
        <dbReference type="ARBA" id="ARBA00005189"/>
    </source>
</evidence>
<accession>A0A968GA67</accession>
<dbReference type="EC" id="2.7.7.41" evidence="6"/>
<evidence type="ECO:0000256" key="3">
    <source>
        <dbReference type="ARBA" id="ARBA00005119"/>
    </source>
</evidence>
<keyword evidence="26" id="KW-1185">Reference proteome</keyword>
<evidence type="ECO:0000256" key="11">
    <source>
        <dbReference type="ARBA" id="ARBA00022692"/>
    </source>
</evidence>
<evidence type="ECO:0000256" key="19">
    <source>
        <dbReference type="ARBA" id="ARBA00031825"/>
    </source>
</evidence>
<proteinExistence type="inferred from homology"/>
<evidence type="ECO:0000313" key="26">
    <source>
        <dbReference type="Proteomes" id="UP000711995"/>
    </source>
</evidence>
<dbReference type="GO" id="GO:0005886">
    <property type="term" value="C:plasma membrane"/>
    <property type="evidence" value="ECO:0007669"/>
    <property type="project" value="UniProtKB-SubCell"/>
</dbReference>
<evidence type="ECO:0000256" key="18">
    <source>
        <dbReference type="ARBA" id="ARBA00029893"/>
    </source>
</evidence>
<feature type="transmembrane region" description="Helical" evidence="24">
    <location>
        <begin position="225"/>
        <end position="246"/>
    </location>
</feature>
<feature type="transmembrane region" description="Helical" evidence="24">
    <location>
        <begin position="191"/>
        <end position="213"/>
    </location>
</feature>
<comment type="pathway">
    <text evidence="4">Lipid metabolism.</text>
</comment>
<feature type="transmembrane region" description="Helical" evidence="24">
    <location>
        <begin position="90"/>
        <end position="110"/>
    </location>
</feature>
<evidence type="ECO:0000313" key="25">
    <source>
        <dbReference type="EMBL" id="NIZ39923.1"/>
    </source>
</evidence>
<gene>
    <name evidence="25" type="ORF">HCT14_00095</name>
</gene>
<evidence type="ECO:0000256" key="2">
    <source>
        <dbReference type="ARBA" id="ARBA00004651"/>
    </source>
</evidence>
<comment type="pathway">
    <text evidence="3">Phospholipid metabolism; CDP-diacylglycerol biosynthesis; CDP-diacylglycerol from sn-glycerol 3-phosphate: step 3/3.</text>
</comment>
<keyword evidence="10" id="KW-0808">Transferase</keyword>
<evidence type="ECO:0000256" key="23">
    <source>
        <dbReference type="ARBA" id="ARBA00033406"/>
    </source>
</evidence>
<comment type="catalytic activity">
    <reaction evidence="1">
        <text>a 1,2-diacyl-sn-glycero-3-phosphate + CTP + H(+) = a CDP-1,2-diacyl-sn-glycerol + diphosphate</text>
        <dbReference type="Rhea" id="RHEA:16229"/>
        <dbReference type="ChEBI" id="CHEBI:15378"/>
        <dbReference type="ChEBI" id="CHEBI:33019"/>
        <dbReference type="ChEBI" id="CHEBI:37563"/>
        <dbReference type="ChEBI" id="CHEBI:58332"/>
        <dbReference type="ChEBI" id="CHEBI:58608"/>
        <dbReference type="EC" id="2.7.7.41"/>
    </reaction>
</comment>
<keyword evidence="13 24" id="KW-1133">Transmembrane helix</keyword>
<comment type="subcellular location">
    <subcellularLocation>
        <location evidence="2">Cell membrane</location>
        <topology evidence="2">Multi-pass membrane protein</topology>
    </subcellularLocation>
</comment>
<comment type="similarity">
    <text evidence="5">Belongs to the CDS family.</text>
</comment>
<evidence type="ECO:0000256" key="21">
    <source>
        <dbReference type="ARBA" id="ARBA00032396"/>
    </source>
</evidence>
<keyword evidence="16" id="KW-0594">Phospholipid biosynthesis</keyword>
<dbReference type="GO" id="GO:0016024">
    <property type="term" value="P:CDP-diacylglycerol biosynthetic process"/>
    <property type="evidence" value="ECO:0007669"/>
    <property type="project" value="TreeGrafter"/>
</dbReference>
<dbReference type="GO" id="GO:0004605">
    <property type="term" value="F:phosphatidate cytidylyltransferase activity"/>
    <property type="evidence" value="ECO:0007669"/>
    <property type="project" value="UniProtKB-EC"/>
</dbReference>
<comment type="caution">
    <text evidence="25">The sequence shown here is derived from an EMBL/GenBank/DDBJ whole genome shotgun (WGS) entry which is preliminary data.</text>
</comment>
<name>A0A968GA67_9SPIO</name>
<evidence type="ECO:0000256" key="8">
    <source>
        <dbReference type="ARBA" id="ARBA00022475"/>
    </source>
</evidence>
<keyword evidence="8" id="KW-1003">Cell membrane</keyword>
<keyword evidence="11 24" id="KW-0812">Transmembrane</keyword>
<feature type="transmembrane region" description="Helical" evidence="24">
    <location>
        <begin position="152"/>
        <end position="170"/>
    </location>
</feature>
<evidence type="ECO:0000256" key="20">
    <source>
        <dbReference type="ARBA" id="ARBA00032253"/>
    </source>
</evidence>
<sequence>MKPLSNFAIRNIAGAGWAIYLILIVFVFTQHNHILGSVTLITLSAIGTYELGKIFQHKFSHIDTFIYPILGSYFPLMSALELYLPGVEAYTSHFLIVILTFIFAKQTLAANKNQIDFTITRITAMVFALFYPGFFVGYFIKINSFSHASAITALYLLLITLNDGMAYYVGRAFGKKTNSQGIFMVSPNKSLVGFIGGLTASMITALWGFFYLAPRFAPQMFADRGIFYVLLMGLMAGVASIIGDLFESTLKRSADVKDSGTLIPGRGGVLDTIDSLAFAAPVYYLFIYFA</sequence>
<feature type="transmembrane region" description="Helical" evidence="24">
    <location>
        <begin position="34"/>
        <end position="52"/>
    </location>
</feature>
<evidence type="ECO:0000256" key="7">
    <source>
        <dbReference type="ARBA" id="ARBA00019373"/>
    </source>
</evidence>
<keyword evidence="9" id="KW-0444">Lipid biosynthesis</keyword>
<evidence type="ECO:0000256" key="1">
    <source>
        <dbReference type="ARBA" id="ARBA00001698"/>
    </source>
</evidence>
<evidence type="ECO:0000256" key="10">
    <source>
        <dbReference type="ARBA" id="ARBA00022679"/>
    </source>
</evidence>
<evidence type="ECO:0000256" key="16">
    <source>
        <dbReference type="ARBA" id="ARBA00023209"/>
    </source>
</evidence>
<evidence type="ECO:0000256" key="14">
    <source>
        <dbReference type="ARBA" id="ARBA00023098"/>
    </source>
</evidence>
<dbReference type="PANTHER" id="PTHR46382:SF1">
    <property type="entry name" value="PHOSPHATIDATE CYTIDYLYLTRANSFERASE"/>
    <property type="match status" value="1"/>
</dbReference>